<sequence length="361" mass="39494">MDVPPYHLQTLIKNVSSTGNVQIRCAQALGTEIYVGCSNGELLRFALQAAGSNSPEHYTLLSRQSLPSDKPIDEIVIIASLARVLVLSDRQIHLYTLPALDPLSAQIKPIRHIEGLAVDEMQLRRFASGGHSARGVEPVDFCAIKRSSIVLYTLRDKLTYRTEIPFPGAICAKRAGLHLCVADKEMYHIVDLNAVSTFPLLPIVQSNDAKQVKPSITVINENEFLLLSWTGQATMGVFITGDGDPVRGTLEWNDYPESITLDYPFVTAVLPNQTVEIHNIETQVLVQTIPAPSHPISSTADAVPTERMKLTWSAGGFMVPSSQLASKLKKVPVGLVRKKKEVVVQGEKTGDVTEDIPVVEV</sequence>
<keyword evidence="3" id="KW-0963">Cytoplasm</keyword>
<dbReference type="EMBL" id="JAEVFJ010000074">
    <property type="protein sequence ID" value="KAH8073389.1"/>
    <property type="molecule type" value="Genomic_DNA"/>
</dbReference>
<reference evidence="6" key="1">
    <citation type="journal article" date="2021" name="New Phytol.">
        <title>Evolutionary innovations through gain and loss of genes in the ectomycorrhizal Boletales.</title>
        <authorList>
            <person name="Wu G."/>
            <person name="Miyauchi S."/>
            <person name="Morin E."/>
            <person name="Kuo A."/>
            <person name="Drula E."/>
            <person name="Varga T."/>
            <person name="Kohler A."/>
            <person name="Feng B."/>
            <person name="Cao Y."/>
            <person name="Lipzen A."/>
            <person name="Daum C."/>
            <person name="Hundley H."/>
            <person name="Pangilinan J."/>
            <person name="Johnson J."/>
            <person name="Barry K."/>
            <person name="LaButti K."/>
            <person name="Ng V."/>
            <person name="Ahrendt S."/>
            <person name="Min B."/>
            <person name="Choi I.G."/>
            <person name="Park H."/>
            <person name="Plett J.M."/>
            <person name="Magnuson J."/>
            <person name="Spatafora J.W."/>
            <person name="Nagy L.G."/>
            <person name="Henrissat B."/>
            <person name="Grigoriev I.V."/>
            <person name="Yang Z.L."/>
            <person name="Xu J."/>
            <person name="Martin F.M."/>
        </authorList>
    </citation>
    <scope>NUCLEOTIDE SEQUENCE</scope>
    <source>
        <strain evidence="6">KKN 215</strain>
    </source>
</reference>
<dbReference type="Pfam" id="PF00780">
    <property type="entry name" value="CNH"/>
    <property type="match status" value="1"/>
</dbReference>
<proteinExistence type="predicted"/>
<feature type="domain" description="CNH" evidence="5">
    <location>
        <begin position="20"/>
        <end position="304"/>
    </location>
</feature>
<evidence type="ECO:0000259" key="5">
    <source>
        <dbReference type="PROSITE" id="PS50219"/>
    </source>
</evidence>
<dbReference type="GO" id="GO:0005737">
    <property type="term" value="C:cytoplasm"/>
    <property type="evidence" value="ECO:0007669"/>
    <property type="project" value="UniProtKB-SubCell"/>
</dbReference>
<dbReference type="GO" id="GO:0015031">
    <property type="term" value="P:protein transport"/>
    <property type="evidence" value="ECO:0007669"/>
    <property type="project" value="UniProtKB-KW"/>
</dbReference>
<gene>
    <name evidence="6" type="ORF">BXZ70DRAFT_902911</name>
</gene>
<keyword evidence="7" id="KW-1185">Reference proteome</keyword>
<keyword evidence="4" id="KW-0653">Protein transport</keyword>
<accession>A0A8K0XJK6</accession>
<dbReference type="PANTHER" id="PTHR12894:SF27">
    <property type="entry name" value="TRANSFORMING GROWTH FACTOR-BETA RECEPTOR-ASSOCIATED PROTEIN 1"/>
    <property type="match status" value="1"/>
</dbReference>
<dbReference type="GO" id="GO:0006914">
    <property type="term" value="P:autophagy"/>
    <property type="evidence" value="ECO:0007669"/>
    <property type="project" value="TreeGrafter"/>
</dbReference>
<protein>
    <submittedName>
        <fullName evidence="6">CNH domain-containing protein</fullName>
    </submittedName>
</protein>
<dbReference type="OrthoDB" id="5325112at2759"/>
<dbReference type="InterPro" id="IPR032914">
    <property type="entry name" value="Vam6/VPS39/TRAP1"/>
</dbReference>
<keyword evidence="2" id="KW-0813">Transport</keyword>
<evidence type="ECO:0000256" key="2">
    <source>
        <dbReference type="ARBA" id="ARBA00022448"/>
    </source>
</evidence>
<evidence type="ECO:0000256" key="3">
    <source>
        <dbReference type="ARBA" id="ARBA00022490"/>
    </source>
</evidence>
<dbReference type="GO" id="GO:0034058">
    <property type="term" value="P:endosomal vesicle fusion"/>
    <property type="evidence" value="ECO:0007669"/>
    <property type="project" value="TreeGrafter"/>
</dbReference>
<evidence type="ECO:0000256" key="1">
    <source>
        <dbReference type="ARBA" id="ARBA00004496"/>
    </source>
</evidence>
<dbReference type="Proteomes" id="UP000813824">
    <property type="component" value="Unassembled WGS sequence"/>
</dbReference>
<dbReference type="AlphaFoldDB" id="A0A8K0XJK6"/>
<evidence type="ECO:0000256" key="4">
    <source>
        <dbReference type="ARBA" id="ARBA00022927"/>
    </source>
</evidence>
<comment type="caution">
    <text evidence="6">The sequence shown here is derived from an EMBL/GenBank/DDBJ whole genome shotgun (WGS) entry which is preliminary data.</text>
</comment>
<evidence type="ECO:0000313" key="7">
    <source>
        <dbReference type="Proteomes" id="UP000813824"/>
    </source>
</evidence>
<organism evidence="6 7">
    <name type="scientific">Cristinia sonorae</name>
    <dbReference type="NCBI Taxonomy" id="1940300"/>
    <lineage>
        <taxon>Eukaryota</taxon>
        <taxon>Fungi</taxon>
        <taxon>Dikarya</taxon>
        <taxon>Basidiomycota</taxon>
        <taxon>Agaricomycotina</taxon>
        <taxon>Agaricomycetes</taxon>
        <taxon>Agaricomycetidae</taxon>
        <taxon>Agaricales</taxon>
        <taxon>Pleurotineae</taxon>
        <taxon>Stephanosporaceae</taxon>
        <taxon>Cristinia</taxon>
    </lineage>
</organism>
<dbReference type="PANTHER" id="PTHR12894">
    <property type="entry name" value="CNH DOMAIN CONTAINING"/>
    <property type="match status" value="1"/>
</dbReference>
<dbReference type="InterPro" id="IPR001180">
    <property type="entry name" value="CNH_dom"/>
</dbReference>
<evidence type="ECO:0000313" key="6">
    <source>
        <dbReference type="EMBL" id="KAH8073389.1"/>
    </source>
</evidence>
<dbReference type="GO" id="GO:0016020">
    <property type="term" value="C:membrane"/>
    <property type="evidence" value="ECO:0007669"/>
    <property type="project" value="TreeGrafter"/>
</dbReference>
<comment type="subcellular location">
    <subcellularLocation>
        <location evidence="1">Cytoplasm</location>
    </subcellularLocation>
</comment>
<name>A0A8K0XJK6_9AGAR</name>
<dbReference type="PROSITE" id="PS50219">
    <property type="entry name" value="CNH"/>
    <property type="match status" value="1"/>
</dbReference>